<dbReference type="InterPro" id="IPR007460">
    <property type="entry name" value="BrnT_toxin"/>
</dbReference>
<evidence type="ECO:0008006" key="3">
    <source>
        <dbReference type="Google" id="ProtNLM"/>
    </source>
</evidence>
<dbReference type="Gene3D" id="3.10.450.530">
    <property type="entry name" value="Ribonuclease toxin, BrnT, of type II toxin-antitoxin system"/>
    <property type="match status" value="1"/>
</dbReference>
<dbReference type="EMBL" id="PEYV01000063">
    <property type="protein sequence ID" value="PIS21227.1"/>
    <property type="molecule type" value="Genomic_DNA"/>
</dbReference>
<gene>
    <name evidence="1" type="ORF">COT51_03890</name>
</gene>
<accession>A0A2H0X8G6</accession>
<name>A0A2H0X8G6_UNCKA</name>
<sequence>MIINESVHFIWDKGNLDKNWKKHKVSCTECEELFFGEKIMQRNELHSGKEARYIAIGKTKIGRRLFVAFTIRKESIRIISARDLSKKERGLYEERT</sequence>
<evidence type="ECO:0000313" key="2">
    <source>
        <dbReference type="Proteomes" id="UP000231098"/>
    </source>
</evidence>
<proteinExistence type="predicted"/>
<dbReference type="AlphaFoldDB" id="A0A2H0X8G6"/>
<dbReference type="InterPro" id="IPR038573">
    <property type="entry name" value="BrnT_sf"/>
</dbReference>
<evidence type="ECO:0000313" key="1">
    <source>
        <dbReference type="EMBL" id="PIS21227.1"/>
    </source>
</evidence>
<protein>
    <recommendedName>
        <fullName evidence="3">BrnT family toxin</fullName>
    </recommendedName>
</protein>
<comment type="caution">
    <text evidence="1">The sequence shown here is derived from an EMBL/GenBank/DDBJ whole genome shotgun (WGS) entry which is preliminary data.</text>
</comment>
<organism evidence="1 2">
    <name type="scientific">candidate division WWE3 bacterium CG08_land_8_20_14_0_20_41_15</name>
    <dbReference type="NCBI Taxonomy" id="1975086"/>
    <lineage>
        <taxon>Bacteria</taxon>
        <taxon>Katanobacteria</taxon>
    </lineage>
</organism>
<reference evidence="2" key="1">
    <citation type="submission" date="2017-09" db="EMBL/GenBank/DDBJ databases">
        <title>Depth-based differentiation of microbial function through sediment-hosted aquifers and enrichment of novel symbionts in the deep terrestrial subsurface.</title>
        <authorList>
            <person name="Probst A.J."/>
            <person name="Ladd B."/>
            <person name="Jarett J.K."/>
            <person name="Geller-Mcgrath D.E."/>
            <person name="Sieber C.M.K."/>
            <person name="Emerson J.B."/>
            <person name="Anantharaman K."/>
            <person name="Thomas B.C."/>
            <person name="Malmstrom R."/>
            <person name="Stieglmeier M."/>
            <person name="Klingl A."/>
            <person name="Woyke T."/>
            <person name="Ryan C.M."/>
            <person name="Banfield J.F."/>
        </authorList>
    </citation>
    <scope>NUCLEOTIDE SEQUENCE [LARGE SCALE GENOMIC DNA]</scope>
</reference>
<dbReference type="Pfam" id="PF04365">
    <property type="entry name" value="BrnT_toxin"/>
    <property type="match status" value="1"/>
</dbReference>
<dbReference type="Proteomes" id="UP000231098">
    <property type="component" value="Unassembled WGS sequence"/>
</dbReference>